<reference evidence="10" key="1">
    <citation type="journal article" date="2019" name="Nat. Commun.">
        <title>Expansion of phycobilisome linker gene families in mesophilic red algae.</title>
        <authorList>
            <person name="Lee J."/>
            <person name="Kim D."/>
            <person name="Bhattacharya D."/>
            <person name="Yoon H.S."/>
        </authorList>
    </citation>
    <scope>NUCLEOTIDE SEQUENCE [LARGE SCALE GENOMIC DNA]</scope>
    <source>
        <strain evidence="10">CCMP 1328</strain>
    </source>
</reference>
<dbReference type="GO" id="GO:0071816">
    <property type="term" value="P:tail-anchored membrane protein insertion into ER membrane"/>
    <property type="evidence" value="ECO:0007669"/>
    <property type="project" value="TreeGrafter"/>
</dbReference>
<dbReference type="Proteomes" id="UP000324585">
    <property type="component" value="Unassembled WGS sequence"/>
</dbReference>
<dbReference type="CDD" id="cd02035">
    <property type="entry name" value="ArsA"/>
    <property type="match status" value="2"/>
</dbReference>
<evidence type="ECO:0000256" key="6">
    <source>
        <dbReference type="ARBA" id="ARBA00022824"/>
    </source>
</evidence>
<feature type="domain" description="ArsA/GET3 Anion-transporting ATPase-like" evidence="8">
    <location>
        <begin position="416"/>
        <end position="732"/>
    </location>
</feature>
<keyword evidence="4" id="KW-0547">Nucleotide-binding</keyword>
<feature type="domain" description="ArsA/GET3 Anion-transporting ATPase-like" evidence="8">
    <location>
        <begin position="24"/>
        <end position="388"/>
    </location>
</feature>
<dbReference type="InterPro" id="IPR025723">
    <property type="entry name" value="ArsA/GET3_ATPase-like"/>
</dbReference>
<proteinExistence type="inferred from homology"/>
<dbReference type="EMBL" id="VRMN01000008">
    <property type="protein sequence ID" value="KAA8492720.1"/>
    <property type="molecule type" value="Genomic_DNA"/>
</dbReference>
<name>A0A5J4YP39_PORPP</name>
<keyword evidence="3" id="KW-0963">Cytoplasm</keyword>
<evidence type="ECO:0000313" key="10">
    <source>
        <dbReference type="Proteomes" id="UP000324585"/>
    </source>
</evidence>
<dbReference type="InterPro" id="IPR016300">
    <property type="entry name" value="ATPase_ArsA/GET3"/>
</dbReference>
<keyword evidence="6" id="KW-0256">Endoplasmic reticulum</keyword>
<keyword evidence="2" id="KW-0813">Transport</keyword>
<evidence type="ECO:0000256" key="1">
    <source>
        <dbReference type="ARBA" id="ARBA00011040"/>
    </source>
</evidence>
<evidence type="ECO:0000256" key="2">
    <source>
        <dbReference type="ARBA" id="ARBA00022448"/>
    </source>
</evidence>
<evidence type="ECO:0000313" key="9">
    <source>
        <dbReference type="EMBL" id="KAA8492720.1"/>
    </source>
</evidence>
<dbReference type="GO" id="GO:0043529">
    <property type="term" value="C:GET complex"/>
    <property type="evidence" value="ECO:0007669"/>
    <property type="project" value="TreeGrafter"/>
</dbReference>
<dbReference type="InterPro" id="IPR027417">
    <property type="entry name" value="P-loop_NTPase"/>
</dbReference>
<comment type="similarity">
    <text evidence="1">Belongs to the arsA ATPase family.</text>
</comment>
<gene>
    <name evidence="9" type="ORF">FVE85_8992</name>
</gene>
<organism evidence="9 10">
    <name type="scientific">Porphyridium purpureum</name>
    <name type="common">Red alga</name>
    <name type="synonym">Porphyridium cruentum</name>
    <dbReference type="NCBI Taxonomy" id="35688"/>
    <lineage>
        <taxon>Eukaryota</taxon>
        <taxon>Rhodophyta</taxon>
        <taxon>Bangiophyceae</taxon>
        <taxon>Porphyridiales</taxon>
        <taxon>Porphyridiaceae</taxon>
        <taxon>Porphyridium</taxon>
    </lineage>
</organism>
<sequence length="770" mass="83212">MGSPIDGAMRAATLENILNKETLRWIFVGGKGGVGKTTTSCSLAYALAVSKGRKTLLISTDPAHNVSDAFAQRMGTTPTPVAGVPGLSAMEVEIDRAGTRSAAAGLMNGNANGGAASSMTASTWSDVSDTQRQQMMAILPPELQQLLGAGDQGAVSMMNQLLDMVPGIDEALAFAGLMQSVLKMDFERFLFDTAPTGHTLRLLAFPSLLQKAVRKLRSLHDQYGPMMSSLSALAGGGAGGASGIPSMQETLASRLNEISALVDEVVGQFRDPQKTTFVAVAIPEYLSVFETERMIRQLGKLGIDVKNIVLNQILGESMELVASRTANDARQRDLQLMALCDARVAIQQKYVSQLLELYGEDFHVTQVPIFDNEVRGITSLREFGTCLMTGGTNVPSPDDIMFEPSLHNLVEQESLRWIFVGGKGGVGKTTTSCSLAVALHDQLEETQGKVLIISTDPAHNLSDAFAEEIAVGATPKKLSGLDRLYALEIEAGESAAMLMAQVLPPQLVGEDTVREIASSVPGIDEAIAFAHMLQLVADMEFAKIVFDTAPTGHTLRLLQFPALLEQALDKLESLRAAMEPMGPMIAMMAGSMGGAPPGQNGAASIDFASSKIRELKSTVEDVSRQLSDPDRCTFVAVSIAELLSVYETERLIQQLAELDLDIRNVVVNQLMVARKTEDKIPLLETRAKMQAKYLHQVDELYPGSDFHVTRVPLLPLEVRGPDQIKEFAKLLVHNRVCEAETCLQGSLILIVQLLLKAARCRTIRPRRLFR</sequence>
<accession>A0A5J4YP39</accession>
<dbReference type="AlphaFoldDB" id="A0A5J4YP39"/>
<dbReference type="Gene3D" id="3.40.50.300">
    <property type="entry name" value="P-loop containing nucleotide triphosphate hydrolases"/>
    <property type="match status" value="2"/>
</dbReference>
<keyword evidence="10" id="KW-1185">Reference proteome</keyword>
<dbReference type="NCBIfam" id="TIGR00345">
    <property type="entry name" value="GET3_arsA_TRC40"/>
    <property type="match status" value="2"/>
</dbReference>
<evidence type="ECO:0000256" key="5">
    <source>
        <dbReference type="ARBA" id="ARBA00022801"/>
    </source>
</evidence>
<keyword evidence="7" id="KW-0067">ATP-binding</keyword>
<dbReference type="OrthoDB" id="1770at2759"/>
<dbReference type="PANTHER" id="PTHR10803">
    <property type="entry name" value="ARSENICAL PUMP-DRIVING ATPASE ARSENITE-TRANSLOCATING ATPASE"/>
    <property type="match status" value="1"/>
</dbReference>
<keyword evidence="5" id="KW-0378">Hydrolase</keyword>
<protein>
    <submittedName>
        <fullName evidence="9">ATPase ASNA1-like</fullName>
    </submittedName>
</protein>
<evidence type="ECO:0000256" key="3">
    <source>
        <dbReference type="ARBA" id="ARBA00022490"/>
    </source>
</evidence>
<dbReference type="SUPFAM" id="SSF52540">
    <property type="entry name" value="P-loop containing nucleoside triphosphate hydrolases"/>
    <property type="match status" value="2"/>
</dbReference>
<dbReference type="Pfam" id="PF02374">
    <property type="entry name" value="ArsA_ATPase"/>
    <property type="match status" value="2"/>
</dbReference>
<dbReference type="GO" id="GO:0016887">
    <property type="term" value="F:ATP hydrolysis activity"/>
    <property type="evidence" value="ECO:0007669"/>
    <property type="project" value="InterPro"/>
</dbReference>
<dbReference type="PANTHER" id="PTHR10803:SF3">
    <property type="entry name" value="ATPASE GET3"/>
    <property type="match status" value="1"/>
</dbReference>
<dbReference type="GO" id="GO:0005524">
    <property type="term" value="F:ATP binding"/>
    <property type="evidence" value="ECO:0007669"/>
    <property type="project" value="UniProtKB-KW"/>
</dbReference>
<dbReference type="FunFam" id="3.40.50.300:FF:001459">
    <property type="entry name" value="ATPase ASNA1 homolog"/>
    <property type="match status" value="1"/>
</dbReference>
<evidence type="ECO:0000259" key="8">
    <source>
        <dbReference type="Pfam" id="PF02374"/>
    </source>
</evidence>
<evidence type="ECO:0000256" key="4">
    <source>
        <dbReference type="ARBA" id="ARBA00022741"/>
    </source>
</evidence>
<evidence type="ECO:0000256" key="7">
    <source>
        <dbReference type="ARBA" id="ARBA00022840"/>
    </source>
</evidence>
<comment type="caution">
    <text evidence="9">The sequence shown here is derived from an EMBL/GenBank/DDBJ whole genome shotgun (WGS) entry which is preliminary data.</text>
</comment>